<sequence>MNWFKAVIGLLIVAVAAAGIFLIVYGPPVTTEDYYQNQQMFDEQDFAAAQDNDDLILINFHRPWCPPCREQKRVLNQYFIDFTGSPVVVMEIDFDSQPELVERFGAVDPTTLVLYRGHHRIWYTHNQTQRPNIYSALQEAEYHSRLFEEDE</sequence>
<organism evidence="4 5">
    <name type="scientific">Aliidiomarina minuta</name>
    <dbReference type="NCBI Taxonomy" id="880057"/>
    <lineage>
        <taxon>Bacteria</taxon>
        <taxon>Pseudomonadati</taxon>
        <taxon>Pseudomonadota</taxon>
        <taxon>Gammaproteobacteria</taxon>
        <taxon>Alteromonadales</taxon>
        <taxon>Idiomarinaceae</taxon>
        <taxon>Aliidiomarina</taxon>
    </lineage>
</organism>
<evidence type="ECO:0000259" key="3">
    <source>
        <dbReference type="PROSITE" id="PS51352"/>
    </source>
</evidence>
<dbReference type="InterPro" id="IPR036249">
    <property type="entry name" value="Thioredoxin-like_sf"/>
</dbReference>
<name>A0A432W5L6_9GAMM</name>
<comment type="caution">
    <text evidence="4">The sequence shown here is derived from an EMBL/GenBank/DDBJ whole genome shotgun (WGS) entry which is preliminary data.</text>
</comment>
<dbReference type="InterPro" id="IPR017937">
    <property type="entry name" value="Thioredoxin_CS"/>
</dbReference>
<dbReference type="InterPro" id="IPR013766">
    <property type="entry name" value="Thioredoxin_domain"/>
</dbReference>
<evidence type="ECO:0000256" key="1">
    <source>
        <dbReference type="ARBA" id="ARBA00023284"/>
    </source>
</evidence>
<keyword evidence="2" id="KW-0472">Membrane</keyword>
<keyword evidence="2" id="KW-1133">Transmembrane helix</keyword>
<dbReference type="AlphaFoldDB" id="A0A432W5L6"/>
<dbReference type="PROSITE" id="PS00194">
    <property type="entry name" value="THIOREDOXIN_1"/>
    <property type="match status" value="1"/>
</dbReference>
<protein>
    <recommendedName>
        <fullName evidence="3">Thioredoxin domain-containing protein</fullName>
    </recommendedName>
</protein>
<keyword evidence="1" id="KW-0676">Redox-active center</keyword>
<dbReference type="Gene3D" id="3.40.30.10">
    <property type="entry name" value="Glutaredoxin"/>
    <property type="match status" value="1"/>
</dbReference>
<proteinExistence type="predicted"/>
<dbReference type="Pfam" id="PF00085">
    <property type="entry name" value="Thioredoxin"/>
    <property type="match status" value="1"/>
</dbReference>
<gene>
    <name evidence="4" type="ORF">CWE09_01105</name>
</gene>
<evidence type="ECO:0000313" key="4">
    <source>
        <dbReference type="EMBL" id="RUO25364.1"/>
    </source>
</evidence>
<evidence type="ECO:0000313" key="5">
    <source>
        <dbReference type="Proteomes" id="UP000288293"/>
    </source>
</evidence>
<keyword evidence="2" id="KW-0812">Transmembrane</keyword>
<evidence type="ECO:0000256" key="2">
    <source>
        <dbReference type="SAM" id="Phobius"/>
    </source>
</evidence>
<accession>A0A432W5L6</accession>
<dbReference type="PROSITE" id="PS51352">
    <property type="entry name" value="THIOREDOXIN_2"/>
    <property type="match status" value="1"/>
</dbReference>
<reference evidence="4 5" key="1">
    <citation type="journal article" date="2011" name="Front. Microbiol.">
        <title>Genomic signatures of strain selection and enhancement in Bacillus atrophaeus var. globigii, a historical biowarfare simulant.</title>
        <authorList>
            <person name="Gibbons H.S."/>
            <person name="Broomall S.M."/>
            <person name="McNew L.A."/>
            <person name="Daligault H."/>
            <person name="Chapman C."/>
            <person name="Bruce D."/>
            <person name="Karavis M."/>
            <person name="Krepps M."/>
            <person name="McGregor P.A."/>
            <person name="Hong C."/>
            <person name="Park K.H."/>
            <person name="Akmal A."/>
            <person name="Feldman A."/>
            <person name="Lin J.S."/>
            <person name="Chang W.E."/>
            <person name="Higgs B.W."/>
            <person name="Demirev P."/>
            <person name="Lindquist J."/>
            <person name="Liem A."/>
            <person name="Fochler E."/>
            <person name="Read T.D."/>
            <person name="Tapia R."/>
            <person name="Johnson S."/>
            <person name="Bishop-Lilly K.A."/>
            <person name="Detter C."/>
            <person name="Han C."/>
            <person name="Sozhamannan S."/>
            <person name="Rosenzweig C.N."/>
            <person name="Skowronski E.W."/>
        </authorList>
    </citation>
    <scope>NUCLEOTIDE SEQUENCE [LARGE SCALE GENOMIC DNA]</scope>
    <source>
        <strain evidence="4 5">MLST1</strain>
    </source>
</reference>
<dbReference type="GO" id="GO:0015036">
    <property type="term" value="F:disulfide oxidoreductase activity"/>
    <property type="evidence" value="ECO:0007669"/>
    <property type="project" value="UniProtKB-ARBA"/>
</dbReference>
<dbReference type="SUPFAM" id="SSF52833">
    <property type="entry name" value="Thioredoxin-like"/>
    <property type="match status" value="1"/>
</dbReference>
<dbReference type="OrthoDB" id="9798454at2"/>
<feature type="transmembrane region" description="Helical" evidence="2">
    <location>
        <begin position="6"/>
        <end position="25"/>
    </location>
</feature>
<dbReference type="Proteomes" id="UP000288293">
    <property type="component" value="Unassembled WGS sequence"/>
</dbReference>
<dbReference type="CDD" id="cd02947">
    <property type="entry name" value="TRX_family"/>
    <property type="match status" value="1"/>
</dbReference>
<dbReference type="EMBL" id="PIPL01000001">
    <property type="protein sequence ID" value="RUO25364.1"/>
    <property type="molecule type" value="Genomic_DNA"/>
</dbReference>
<feature type="domain" description="Thioredoxin" evidence="3">
    <location>
        <begin position="10"/>
        <end position="151"/>
    </location>
</feature>
<dbReference type="RefSeq" id="WP_126802063.1">
    <property type="nucleotide sequence ID" value="NZ_PIPL01000001.1"/>
</dbReference>
<keyword evidence="5" id="KW-1185">Reference proteome</keyword>